<comment type="caution">
    <text evidence="1">The sequence shown here is derived from an EMBL/GenBank/DDBJ whole genome shotgun (WGS) entry which is preliminary data.</text>
</comment>
<evidence type="ECO:0000313" key="2">
    <source>
        <dbReference type="EMBL" id="CAI6365592.1"/>
    </source>
</evidence>
<keyword evidence="3" id="KW-1185">Reference proteome</keyword>
<dbReference type="AlphaFoldDB" id="A0AAV0WAL7"/>
<protein>
    <submittedName>
        <fullName evidence="1">Uncharacterized protein</fullName>
    </submittedName>
</protein>
<gene>
    <name evidence="2" type="ORF">MEUPH1_LOCUS20288</name>
    <name evidence="1" type="ORF">MEUPH1_LOCUS9001</name>
</gene>
<dbReference type="Proteomes" id="UP001160148">
    <property type="component" value="Unassembled WGS sequence"/>
</dbReference>
<reference evidence="1 3" key="1">
    <citation type="submission" date="2023-01" db="EMBL/GenBank/DDBJ databases">
        <authorList>
            <person name="Whitehead M."/>
        </authorList>
    </citation>
    <scope>NUCLEOTIDE SEQUENCE [LARGE SCALE GENOMIC DNA]</scope>
</reference>
<name>A0AAV0WAL7_9HEMI</name>
<dbReference type="EMBL" id="CARXXK010000002">
    <property type="protein sequence ID" value="CAI6352802.1"/>
    <property type="molecule type" value="Genomic_DNA"/>
</dbReference>
<proteinExistence type="predicted"/>
<evidence type="ECO:0000313" key="3">
    <source>
        <dbReference type="Proteomes" id="UP001160148"/>
    </source>
</evidence>
<accession>A0AAV0WAL7</accession>
<dbReference type="EMBL" id="CARXXK010000004">
    <property type="protein sequence ID" value="CAI6365592.1"/>
    <property type="molecule type" value="Genomic_DNA"/>
</dbReference>
<evidence type="ECO:0000313" key="1">
    <source>
        <dbReference type="EMBL" id="CAI6352802.1"/>
    </source>
</evidence>
<organism evidence="1 3">
    <name type="scientific">Macrosiphum euphorbiae</name>
    <name type="common">potato aphid</name>
    <dbReference type="NCBI Taxonomy" id="13131"/>
    <lineage>
        <taxon>Eukaryota</taxon>
        <taxon>Metazoa</taxon>
        <taxon>Ecdysozoa</taxon>
        <taxon>Arthropoda</taxon>
        <taxon>Hexapoda</taxon>
        <taxon>Insecta</taxon>
        <taxon>Pterygota</taxon>
        <taxon>Neoptera</taxon>
        <taxon>Paraneoptera</taxon>
        <taxon>Hemiptera</taxon>
        <taxon>Sternorrhyncha</taxon>
        <taxon>Aphidomorpha</taxon>
        <taxon>Aphidoidea</taxon>
        <taxon>Aphididae</taxon>
        <taxon>Macrosiphini</taxon>
        <taxon>Macrosiphum</taxon>
    </lineage>
</organism>
<sequence>MSDSMMAENLINLSSESDSDDEFDELILLYSLSKEKKTWKSNFMKKRQSHGEFNLSSEFSDKQFLNYFRLDRNQFNEVLNLIRDTIYSFGCNAQKPIDPEEKLAVFLR</sequence>